<name>A0AAD8PGM5_BABGI</name>
<dbReference type="Proteomes" id="UP001230268">
    <property type="component" value="Unassembled WGS sequence"/>
</dbReference>
<comment type="function">
    <text evidence="5">Involved in rRNA-processing and ribosome biogenesis.</text>
</comment>
<dbReference type="FunFam" id="3.40.50.1010:FF:000006">
    <property type="entry name" value="rRNA-processing protein UTP23 homolog"/>
    <property type="match status" value="1"/>
</dbReference>
<dbReference type="Pfam" id="PF04900">
    <property type="entry name" value="Fcf1"/>
    <property type="match status" value="1"/>
</dbReference>
<feature type="region of interest" description="Disordered" evidence="7">
    <location>
        <begin position="184"/>
        <end position="256"/>
    </location>
</feature>
<evidence type="ECO:0000256" key="2">
    <source>
        <dbReference type="ARBA" id="ARBA00022517"/>
    </source>
</evidence>
<dbReference type="SUPFAM" id="SSF88723">
    <property type="entry name" value="PIN domain-like"/>
    <property type="match status" value="1"/>
</dbReference>
<evidence type="ECO:0000256" key="4">
    <source>
        <dbReference type="ARBA" id="ARBA00023242"/>
    </source>
</evidence>
<keyword evidence="10" id="KW-1185">Reference proteome</keyword>
<organism evidence="9 10">
    <name type="scientific">Babesia gibsoni</name>
    <dbReference type="NCBI Taxonomy" id="33632"/>
    <lineage>
        <taxon>Eukaryota</taxon>
        <taxon>Sar</taxon>
        <taxon>Alveolata</taxon>
        <taxon>Apicomplexa</taxon>
        <taxon>Aconoidasida</taxon>
        <taxon>Piroplasmida</taxon>
        <taxon>Babesiidae</taxon>
        <taxon>Babesia</taxon>
    </lineage>
</organism>
<feature type="compositionally biased region" description="Basic and acidic residues" evidence="7">
    <location>
        <begin position="239"/>
        <end position="248"/>
    </location>
</feature>
<evidence type="ECO:0000256" key="5">
    <source>
        <dbReference type="ARBA" id="ARBA00037300"/>
    </source>
</evidence>
<gene>
    <name evidence="9" type="ORF">BgAZ_108090</name>
</gene>
<keyword evidence="3" id="KW-0698">rRNA processing</keyword>
<dbReference type="InterPro" id="IPR006984">
    <property type="entry name" value="Fcf1/UTP23"/>
</dbReference>
<comment type="similarity">
    <text evidence="6">Belongs to the UTP23/FCF1 family. UTP23 subfamily.</text>
</comment>
<dbReference type="EMBL" id="JAVEPI010000001">
    <property type="protein sequence ID" value="KAK1444903.1"/>
    <property type="molecule type" value="Genomic_DNA"/>
</dbReference>
<evidence type="ECO:0000313" key="9">
    <source>
        <dbReference type="EMBL" id="KAK1444903.1"/>
    </source>
</evidence>
<dbReference type="Pfam" id="PF24779">
    <property type="entry name" value="UTP23_sensor"/>
    <property type="match status" value="1"/>
</dbReference>
<proteinExistence type="inferred from homology"/>
<dbReference type="PANTHER" id="PTHR12416">
    <property type="entry name" value="RRNA-PROCESSING PROTEIN UTP23 HOMOLOG"/>
    <property type="match status" value="1"/>
</dbReference>
<protein>
    <recommendedName>
        <fullName evidence="8">UTP23 sensor motif region domain-containing protein</fullName>
    </recommendedName>
</protein>
<sequence>MKASKHKRTKRTLDYYRQLYELTEPYRVLVDGSFAFSALKHRIHVKEQLQQLLGGSTHAYVTSCILNELRDMGEDTSGASVILKRYQRLSCNHAESDKGPNARRCILSAISKNNQQKLFVATQDQTLIGWLRKTGDVPIIKLNNNVVFLEHPTKGSKEYKAMIEKGKLLPQEWEKKFLPVMSEASTSSSMAKGKRKRVKNPNPLSCLKPKNRANKSCEEAKRGNEELETPRRKRKRRNKAEASTRERVTSATEIDM</sequence>
<keyword evidence="4" id="KW-0539">Nucleus</keyword>
<keyword evidence="2" id="KW-0690">Ribosome biogenesis</keyword>
<dbReference type="Gene3D" id="3.40.50.1010">
    <property type="entry name" value="5'-nuclease"/>
    <property type="match status" value="1"/>
</dbReference>
<comment type="caution">
    <text evidence="9">The sequence shown here is derived from an EMBL/GenBank/DDBJ whole genome shotgun (WGS) entry which is preliminary data.</text>
</comment>
<feature type="compositionally biased region" description="Basic and acidic residues" evidence="7">
    <location>
        <begin position="215"/>
        <end position="230"/>
    </location>
</feature>
<evidence type="ECO:0000313" key="10">
    <source>
        <dbReference type="Proteomes" id="UP001230268"/>
    </source>
</evidence>
<dbReference type="AlphaFoldDB" id="A0AAD8PGM5"/>
<dbReference type="InterPro" id="IPR029060">
    <property type="entry name" value="PIN-like_dom_sf"/>
</dbReference>
<evidence type="ECO:0000256" key="7">
    <source>
        <dbReference type="SAM" id="MobiDB-lite"/>
    </source>
</evidence>
<reference evidence="9" key="1">
    <citation type="submission" date="2023-08" db="EMBL/GenBank/DDBJ databases">
        <title>Draft sequence of the Babesia gibsoni genome.</title>
        <authorList>
            <person name="Yamagishi J.Y."/>
            <person name="Xuan X.X."/>
        </authorList>
    </citation>
    <scope>NUCLEOTIDE SEQUENCE</scope>
    <source>
        <strain evidence="9">Azabu</strain>
    </source>
</reference>
<evidence type="ECO:0000256" key="1">
    <source>
        <dbReference type="ARBA" id="ARBA00004604"/>
    </source>
</evidence>
<evidence type="ECO:0000256" key="6">
    <source>
        <dbReference type="ARBA" id="ARBA00038503"/>
    </source>
</evidence>
<dbReference type="InterPro" id="IPR057776">
    <property type="entry name" value="UTP23_sensor"/>
</dbReference>
<feature type="domain" description="UTP23 sensor motif region" evidence="8">
    <location>
        <begin position="194"/>
        <end position="210"/>
    </location>
</feature>
<dbReference type="GO" id="GO:0006364">
    <property type="term" value="P:rRNA processing"/>
    <property type="evidence" value="ECO:0007669"/>
    <property type="project" value="UniProtKB-KW"/>
</dbReference>
<dbReference type="CDD" id="cd08553">
    <property type="entry name" value="PIN_Fcf1-like"/>
    <property type="match status" value="1"/>
</dbReference>
<accession>A0AAD8PGM5</accession>
<evidence type="ECO:0000259" key="8">
    <source>
        <dbReference type="Pfam" id="PF24779"/>
    </source>
</evidence>
<dbReference type="GO" id="GO:0032040">
    <property type="term" value="C:small-subunit processome"/>
    <property type="evidence" value="ECO:0007669"/>
    <property type="project" value="InterPro"/>
</dbReference>
<comment type="subcellular location">
    <subcellularLocation>
        <location evidence="1">Nucleus</location>
        <location evidence="1">Nucleolus</location>
    </subcellularLocation>
</comment>
<evidence type="ECO:0000256" key="3">
    <source>
        <dbReference type="ARBA" id="ARBA00022552"/>
    </source>
</evidence>